<dbReference type="EMBL" id="CAJPWZ010000300">
    <property type="protein sequence ID" value="CAG2189679.1"/>
    <property type="molecule type" value="Genomic_DNA"/>
</dbReference>
<protein>
    <recommendedName>
        <fullName evidence="1">DZIP3-like HEPN domain-containing protein</fullName>
    </recommendedName>
</protein>
<reference evidence="2" key="1">
    <citation type="submission" date="2021-03" db="EMBL/GenBank/DDBJ databases">
        <authorList>
            <person name="Bekaert M."/>
        </authorList>
    </citation>
    <scope>NUCLEOTIDE SEQUENCE</scope>
</reference>
<dbReference type="Pfam" id="PF18738">
    <property type="entry name" value="HEPN_DZIP3"/>
    <property type="match status" value="1"/>
</dbReference>
<evidence type="ECO:0000313" key="2">
    <source>
        <dbReference type="EMBL" id="CAG2189679.1"/>
    </source>
</evidence>
<accession>A0A8S3Q5Y6</accession>
<comment type="caution">
    <text evidence="2">The sequence shown here is derived from an EMBL/GenBank/DDBJ whole genome shotgun (WGS) entry which is preliminary data.</text>
</comment>
<dbReference type="AlphaFoldDB" id="A0A8S3Q5Y6"/>
<evidence type="ECO:0000313" key="3">
    <source>
        <dbReference type="Proteomes" id="UP000683360"/>
    </source>
</evidence>
<keyword evidence="3" id="KW-1185">Reference proteome</keyword>
<dbReference type="Proteomes" id="UP000683360">
    <property type="component" value="Unassembled WGS sequence"/>
</dbReference>
<sequence length="596" mass="67137">MFNSTLLPCEKDRKRLTSGANSICSEAATSNITVTDIHLGLQNIILQYCSSTRKALDKLLELQHLFFNHVKKARMSYADFINFISEAENAILDIAIVCGMEHHFRQSLQDLRDKPVDNRMICQDEKITVIICSIVIDLKTEAISDLLCHGTFPKILRNSIPTNITPKLICTLCENSKCSLNASEKLQITTLKTSYSYDSCDASFLYKLIRNSNCLQPPTQGWGKIPTKKDTSLSDDIERIHMLRNKLAHRHNTRVDQNEFETYFMEFHKITQRISEDYEKELTSIETSSLDPNRQNDLTKALMALEDVKGEETIQIQIELTTVDDAESRAEILNGLKNDINKGAVNIEFIQADYGSLILYANIYSEIMKTDESLQLEISSFIRKILHHGRVNMTRTQWIDAVILLVEGSVELKTDSSAEKTLRLKFNVKMDVFETETRLEAEIGDFMQQTIGHLNGKGFTEDVTALFGTIQPDEAIHGDDAVLCKETLIRDGPQNSFSSNANLSKQTNFENKNTSVETYSAESDFNFINTPLSIPTISGGIAQMNESSNIISSLLTNHENLTACAEVAAKNDIDINSIPPEIQDLILEHSSLIRKM</sequence>
<name>A0A8S3Q5Y6_MYTED</name>
<proteinExistence type="predicted"/>
<organism evidence="2 3">
    <name type="scientific">Mytilus edulis</name>
    <name type="common">Blue mussel</name>
    <dbReference type="NCBI Taxonomy" id="6550"/>
    <lineage>
        <taxon>Eukaryota</taxon>
        <taxon>Metazoa</taxon>
        <taxon>Spiralia</taxon>
        <taxon>Lophotrochozoa</taxon>
        <taxon>Mollusca</taxon>
        <taxon>Bivalvia</taxon>
        <taxon>Autobranchia</taxon>
        <taxon>Pteriomorphia</taxon>
        <taxon>Mytilida</taxon>
        <taxon>Mytiloidea</taxon>
        <taxon>Mytilidae</taxon>
        <taxon>Mytilinae</taxon>
        <taxon>Mytilus</taxon>
    </lineage>
</organism>
<gene>
    <name evidence="2" type="ORF">MEDL_5036</name>
</gene>
<feature type="domain" description="DZIP3-like HEPN" evidence="1">
    <location>
        <begin position="177"/>
        <end position="296"/>
    </location>
</feature>
<evidence type="ECO:0000259" key="1">
    <source>
        <dbReference type="Pfam" id="PF18738"/>
    </source>
</evidence>
<dbReference type="InterPro" id="IPR041249">
    <property type="entry name" value="HEPN_DZIP3"/>
</dbReference>